<gene>
    <name evidence="6" type="ORF">NRB56_38660</name>
</gene>
<evidence type="ECO:0000313" key="6">
    <source>
        <dbReference type="EMBL" id="MQY28283.1"/>
    </source>
</evidence>
<protein>
    <recommendedName>
        <fullName evidence="5">Luciferase-like domain-containing protein</fullName>
    </recommendedName>
</protein>
<dbReference type="PANTHER" id="PTHR30011">
    <property type="entry name" value="ALKANESULFONATE MONOOXYGENASE-RELATED"/>
    <property type="match status" value="1"/>
</dbReference>
<dbReference type="Gene3D" id="3.20.20.30">
    <property type="entry name" value="Luciferase-like domain"/>
    <property type="match status" value="1"/>
</dbReference>
<feature type="domain" description="Luciferase-like" evidence="5">
    <location>
        <begin position="45"/>
        <end position="250"/>
    </location>
</feature>
<keyword evidence="1" id="KW-0285">Flavoprotein</keyword>
<dbReference type="InterPro" id="IPR011251">
    <property type="entry name" value="Luciferase-like_dom"/>
</dbReference>
<keyword evidence="7" id="KW-1185">Reference proteome</keyword>
<dbReference type="InterPro" id="IPR036661">
    <property type="entry name" value="Luciferase-like_sf"/>
</dbReference>
<accession>A0A7K0DR96</accession>
<dbReference type="Proteomes" id="UP000431401">
    <property type="component" value="Unassembled WGS sequence"/>
</dbReference>
<proteinExistence type="predicted"/>
<name>A0A7K0DR96_9NOCA</name>
<comment type="caution">
    <text evidence="6">The sequence shown here is derived from an EMBL/GenBank/DDBJ whole genome shotgun (WGS) entry which is preliminary data.</text>
</comment>
<dbReference type="AlphaFoldDB" id="A0A7K0DR96"/>
<dbReference type="SUPFAM" id="SSF51679">
    <property type="entry name" value="Bacterial luciferase-like"/>
    <property type="match status" value="1"/>
</dbReference>
<organism evidence="6 7">
    <name type="scientific">Nocardia aurantia</name>
    <dbReference type="NCBI Taxonomy" id="2585199"/>
    <lineage>
        <taxon>Bacteria</taxon>
        <taxon>Bacillati</taxon>
        <taxon>Actinomycetota</taxon>
        <taxon>Actinomycetes</taxon>
        <taxon>Mycobacteriales</taxon>
        <taxon>Nocardiaceae</taxon>
        <taxon>Nocardia</taxon>
    </lineage>
</organism>
<dbReference type="EMBL" id="WEGI01000008">
    <property type="protein sequence ID" value="MQY28283.1"/>
    <property type="molecule type" value="Genomic_DNA"/>
</dbReference>
<dbReference type="GO" id="GO:0016705">
    <property type="term" value="F:oxidoreductase activity, acting on paired donors, with incorporation or reduction of molecular oxygen"/>
    <property type="evidence" value="ECO:0007669"/>
    <property type="project" value="InterPro"/>
</dbReference>
<keyword evidence="4" id="KW-0503">Monooxygenase</keyword>
<evidence type="ECO:0000313" key="7">
    <source>
        <dbReference type="Proteomes" id="UP000431401"/>
    </source>
</evidence>
<evidence type="ECO:0000256" key="4">
    <source>
        <dbReference type="ARBA" id="ARBA00023033"/>
    </source>
</evidence>
<keyword evidence="2" id="KW-0288">FMN</keyword>
<evidence type="ECO:0000256" key="1">
    <source>
        <dbReference type="ARBA" id="ARBA00022630"/>
    </source>
</evidence>
<evidence type="ECO:0000256" key="2">
    <source>
        <dbReference type="ARBA" id="ARBA00022643"/>
    </source>
</evidence>
<keyword evidence="3" id="KW-0560">Oxidoreductase</keyword>
<dbReference type="GO" id="GO:0004497">
    <property type="term" value="F:monooxygenase activity"/>
    <property type="evidence" value="ECO:0007669"/>
    <property type="project" value="UniProtKB-KW"/>
</dbReference>
<sequence>MTVEPMASDSGARTYPFVVGIELDGEGYHPAAWRRATHEPDGLLTGRTLRDRVSAAENAGFTFATFDDSILPPGAGPAGRIDALTRAGFVAATTSTLGLVPVAAATYAEPFHLSSQLATLDYASRGRAGWLVADDPAAAVAWGAAPRLTEAEIRRERVDSVEVARRLWDSWDDDAVIRDFATSRFLDRDRLHYIDFEGETFAVKGPAIVPRPPQGQVVVFGYEPGDVDVVLVRGATTAATLAAADEARSAGATLVFADLEIALDTPAATATNRLAELDGHENPTAAERSRFAGAAAELVTLLTELSGGLDGVRLHPAVVDEDLPELFRLVLPPLLRSGLIRRPVPGSTLRANLGLSRPANRYAKELSR</sequence>
<reference evidence="6 7" key="1">
    <citation type="submission" date="2019-10" db="EMBL/GenBank/DDBJ databases">
        <title>Nocardia macrotermitis sp. nov. and Nocardia aurantia sp. nov., isolated from the gut of fungus growing-termite Macrotermes natalensis.</title>
        <authorList>
            <person name="Benndorf R."/>
            <person name="Schwitalla J."/>
            <person name="Martin K."/>
            <person name="De Beer W."/>
            <person name="Kaster A.-K."/>
            <person name="Vollmers J."/>
            <person name="Poulsen M."/>
            <person name="Beemelmanns C."/>
        </authorList>
    </citation>
    <scope>NUCLEOTIDE SEQUENCE [LARGE SCALE GENOMIC DNA]</scope>
    <source>
        <strain evidence="6 7">RB56</strain>
    </source>
</reference>
<evidence type="ECO:0000256" key="3">
    <source>
        <dbReference type="ARBA" id="ARBA00023002"/>
    </source>
</evidence>
<dbReference type="Pfam" id="PF00296">
    <property type="entry name" value="Bac_luciferase"/>
    <property type="match status" value="1"/>
</dbReference>
<dbReference type="PANTHER" id="PTHR30011:SF16">
    <property type="entry name" value="C2H2 FINGER DOMAIN TRANSCRIPTION FACTOR (EUROFUNG)-RELATED"/>
    <property type="match status" value="1"/>
</dbReference>
<dbReference type="InterPro" id="IPR051260">
    <property type="entry name" value="Diverse_substr_monoxygenases"/>
</dbReference>
<evidence type="ECO:0000259" key="5">
    <source>
        <dbReference type="Pfam" id="PF00296"/>
    </source>
</evidence>